<evidence type="ECO:0000313" key="1">
    <source>
        <dbReference type="EMBL" id="CAI6354835.1"/>
    </source>
</evidence>
<sequence>MVNILKSDDSIHQSWKECNNSSRFISKLLKAGITLPIKDSNTGHGSKFVEVYGKWFCEEYLEDYKFYKLAVSILKNIFLYIDTASGCTDIKVEDAINNALMILYDQPRFAKAY</sequence>
<evidence type="ECO:0000313" key="2">
    <source>
        <dbReference type="Proteomes" id="UP001160148"/>
    </source>
</evidence>
<reference evidence="1 2" key="1">
    <citation type="submission" date="2023-01" db="EMBL/GenBank/DDBJ databases">
        <authorList>
            <person name="Whitehead M."/>
        </authorList>
    </citation>
    <scope>NUCLEOTIDE SEQUENCE [LARGE SCALE GENOMIC DNA]</scope>
</reference>
<dbReference type="EMBL" id="CARXXK010000002">
    <property type="protein sequence ID" value="CAI6354835.1"/>
    <property type="molecule type" value="Genomic_DNA"/>
</dbReference>
<organism evidence="1 2">
    <name type="scientific">Macrosiphum euphorbiae</name>
    <name type="common">potato aphid</name>
    <dbReference type="NCBI Taxonomy" id="13131"/>
    <lineage>
        <taxon>Eukaryota</taxon>
        <taxon>Metazoa</taxon>
        <taxon>Ecdysozoa</taxon>
        <taxon>Arthropoda</taxon>
        <taxon>Hexapoda</taxon>
        <taxon>Insecta</taxon>
        <taxon>Pterygota</taxon>
        <taxon>Neoptera</taxon>
        <taxon>Paraneoptera</taxon>
        <taxon>Hemiptera</taxon>
        <taxon>Sternorrhyncha</taxon>
        <taxon>Aphidomorpha</taxon>
        <taxon>Aphidoidea</taxon>
        <taxon>Aphididae</taxon>
        <taxon>Macrosiphini</taxon>
        <taxon>Macrosiphum</taxon>
    </lineage>
</organism>
<evidence type="ECO:0008006" key="3">
    <source>
        <dbReference type="Google" id="ProtNLM"/>
    </source>
</evidence>
<comment type="caution">
    <text evidence="1">The sequence shown here is derived from an EMBL/GenBank/DDBJ whole genome shotgun (WGS) entry which is preliminary data.</text>
</comment>
<dbReference type="Proteomes" id="UP001160148">
    <property type="component" value="Unassembled WGS sequence"/>
</dbReference>
<dbReference type="AlphaFoldDB" id="A0AAV0WGB1"/>
<protein>
    <recommendedName>
        <fullName evidence="3">LAGLIDADG homing endonuclease</fullName>
    </recommendedName>
</protein>
<accession>A0AAV0WGB1</accession>
<proteinExistence type="predicted"/>
<keyword evidence="2" id="KW-1185">Reference proteome</keyword>
<gene>
    <name evidence="1" type="ORF">MEUPH1_LOCUS10771</name>
</gene>
<name>A0AAV0WGB1_9HEMI</name>